<protein>
    <submittedName>
        <fullName evidence="2">Uncharacterized protein LOC104761523</fullName>
    </submittedName>
</protein>
<reference evidence="2" key="2">
    <citation type="submission" date="2025-08" db="UniProtKB">
        <authorList>
            <consortium name="RefSeq"/>
        </authorList>
    </citation>
    <scope>IDENTIFICATION</scope>
    <source>
        <tissue evidence="2">Leaf</tissue>
    </source>
</reference>
<keyword evidence="1" id="KW-1185">Reference proteome</keyword>
<name>A0ABM0XA45_CAMSA</name>
<reference evidence="1" key="1">
    <citation type="journal article" date="2014" name="Nat. Commun.">
        <title>The emerging biofuel crop Camelina sativa retains a highly undifferentiated hexaploid genome structure.</title>
        <authorList>
            <person name="Kagale S."/>
            <person name="Koh C."/>
            <person name="Nixon J."/>
            <person name="Bollina V."/>
            <person name="Clarke W.E."/>
            <person name="Tuteja R."/>
            <person name="Spillane C."/>
            <person name="Robinson S.J."/>
            <person name="Links M.G."/>
            <person name="Clarke C."/>
            <person name="Higgins E.E."/>
            <person name="Huebert T."/>
            <person name="Sharpe A.G."/>
            <person name="Parkin I.A."/>
        </authorList>
    </citation>
    <scope>NUCLEOTIDE SEQUENCE [LARGE SCALE GENOMIC DNA]</scope>
    <source>
        <strain evidence="1">cv. DH55</strain>
    </source>
</reference>
<organism evidence="1 2">
    <name type="scientific">Camelina sativa</name>
    <name type="common">False flax</name>
    <name type="synonym">Myagrum sativum</name>
    <dbReference type="NCBI Taxonomy" id="90675"/>
    <lineage>
        <taxon>Eukaryota</taxon>
        <taxon>Viridiplantae</taxon>
        <taxon>Streptophyta</taxon>
        <taxon>Embryophyta</taxon>
        <taxon>Tracheophyta</taxon>
        <taxon>Spermatophyta</taxon>
        <taxon>Magnoliopsida</taxon>
        <taxon>eudicotyledons</taxon>
        <taxon>Gunneridae</taxon>
        <taxon>Pentapetalae</taxon>
        <taxon>rosids</taxon>
        <taxon>malvids</taxon>
        <taxon>Brassicales</taxon>
        <taxon>Brassicaceae</taxon>
        <taxon>Camelineae</taxon>
        <taxon>Camelina</taxon>
    </lineage>
</organism>
<accession>A0ABM0XA45</accession>
<proteinExistence type="predicted"/>
<gene>
    <name evidence="2" type="primary">LOC104761523</name>
</gene>
<evidence type="ECO:0000313" key="1">
    <source>
        <dbReference type="Proteomes" id="UP000694864"/>
    </source>
</evidence>
<dbReference type="Proteomes" id="UP000694864">
    <property type="component" value="Chromosome 18"/>
</dbReference>
<sequence>MGQSISSYILTDLVPPLSLSTNKYHSASDKSYVFSSEAVKINSAGLCVVKIHLINSFLWDDLLFKVLLQFKLRYHCIEKNSKKGHSSQDEEQTILFSLSTVLDPVVLFCILLSEVEVQVTKVHKCNKVLLSALSVLKGRTSFKKSKVAAIMRCVIGGRKHLEIKQFKHKSRIRSSWKARKICVFSI</sequence>
<evidence type="ECO:0000313" key="2">
    <source>
        <dbReference type="RefSeq" id="XP_010482923.1"/>
    </source>
</evidence>
<dbReference type="RefSeq" id="XP_010482923.1">
    <property type="nucleotide sequence ID" value="XM_010484621.2"/>
</dbReference>
<dbReference type="GeneID" id="104761523"/>